<feature type="domain" description="Glucose-methanol-choline oxidoreductase C-terminal" evidence="1">
    <location>
        <begin position="19"/>
        <end position="72"/>
    </location>
</feature>
<sequence>PWLTASAAGSQAVPPPGYYIHELGGAPMGDNPERSVLDRWNRFHTCSNLLVTDGSCWPRSGWQSPTLTSMALTRRACLAAISRQ</sequence>
<dbReference type="InterPro" id="IPR036188">
    <property type="entry name" value="FAD/NAD-bd_sf"/>
</dbReference>
<name>A0A2P7EBS2_9SYNE</name>
<accession>A0A2P7EBS2</accession>
<dbReference type="AlphaFoldDB" id="A0A2P7EBS2"/>
<dbReference type="Gene3D" id="3.50.50.60">
    <property type="entry name" value="FAD/NAD(P)-binding domain"/>
    <property type="match status" value="1"/>
</dbReference>
<comment type="caution">
    <text evidence="2">The sequence shown here is derived from an EMBL/GenBank/DDBJ whole genome shotgun (WGS) entry which is preliminary data.</text>
</comment>
<evidence type="ECO:0000313" key="3">
    <source>
        <dbReference type="Proteomes" id="UP000240206"/>
    </source>
</evidence>
<keyword evidence="3" id="KW-1185">Reference proteome</keyword>
<dbReference type="Proteomes" id="UP000240206">
    <property type="component" value="Unassembled WGS sequence"/>
</dbReference>
<dbReference type="Pfam" id="PF05199">
    <property type="entry name" value="GMC_oxred_C"/>
    <property type="match status" value="1"/>
</dbReference>
<dbReference type="GO" id="GO:0016614">
    <property type="term" value="F:oxidoreductase activity, acting on CH-OH group of donors"/>
    <property type="evidence" value="ECO:0007669"/>
    <property type="project" value="InterPro"/>
</dbReference>
<evidence type="ECO:0000313" key="2">
    <source>
        <dbReference type="EMBL" id="PSI00654.1"/>
    </source>
</evidence>
<reference evidence="3" key="1">
    <citation type="submission" date="2018-03" db="EMBL/GenBank/DDBJ databases">
        <title>Ecological and genomic features of two cosmopolitan and abundant freshwater picocyanobacteria.</title>
        <authorList>
            <person name="Cabello-Yeves P.J."/>
            <person name="Picazo A."/>
            <person name="Camacho A."/>
            <person name="Callieri C."/>
            <person name="Rosselli R."/>
            <person name="Roda-Garcia J."/>
            <person name="Coutinho F.H."/>
            <person name="Rodriguez-Valera F."/>
        </authorList>
    </citation>
    <scope>NUCLEOTIDE SEQUENCE [LARGE SCALE GENOMIC DNA]</scope>
    <source>
        <strain evidence="3">Tous</strain>
    </source>
</reference>
<evidence type="ECO:0000259" key="1">
    <source>
        <dbReference type="Pfam" id="PF05199"/>
    </source>
</evidence>
<organism evidence="2 3">
    <name type="scientific">Synechococcus lacustris str. Tous</name>
    <dbReference type="NCBI Taxonomy" id="1910958"/>
    <lineage>
        <taxon>Bacteria</taxon>
        <taxon>Bacillati</taxon>
        <taxon>Cyanobacteriota</taxon>
        <taxon>Cyanophyceae</taxon>
        <taxon>Synechococcales</taxon>
        <taxon>Synechococcaceae</taxon>
        <taxon>Synechococcus</taxon>
    </lineage>
</organism>
<feature type="non-terminal residue" evidence="2">
    <location>
        <position position="1"/>
    </location>
</feature>
<dbReference type="RefSeq" id="WP_241537241.1">
    <property type="nucleotide sequence ID" value="NZ_PXVC01000091.1"/>
</dbReference>
<proteinExistence type="predicted"/>
<dbReference type="InterPro" id="IPR007867">
    <property type="entry name" value="GMC_OxRtase_C"/>
</dbReference>
<gene>
    <name evidence="2" type="ORF">C7K08_12035</name>
</gene>
<dbReference type="SUPFAM" id="SSF51905">
    <property type="entry name" value="FAD/NAD(P)-binding domain"/>
    <property type="match status" value="1"/>
</dbReference>
<protein>
    <submittedName>
        <fullName evidence="2">GMC oxidoreductase</fullName>
    </submittedName>
</protein>
<dbReference type="EMBL" id="PXVC01000091">
    <property type="protein sequence ID" value="PSI00654.1"/>
    <property type="molecule type" value="Genomic_DNA"/>
</dbReference>